<proteinExistence type="predicted"/>
<protein>
    <submittedName>
        <fullName evidence="1">Uncharacterized protein</fullName>
    </submittedName>
</protein>
<accession>A0ABR4BC72</accession>
<organism evidence="1 2">
    <name type="scientific">Lepraria finkii</name>
    <dbReference type="NCBI Taxonomy" id="1340010"/>
    <lineage>
        <taxon>Eukaryota</taxon>
        <taxon>Fungi</taxon>
        <taxon>Dikarya</taxon>
        <taxon>Ascomycota</taxon>
        <taxon>Pezizomycotina</taxon>
        <taxon>Lecanoromycetes</taxon>
        <taxon>OSLEUM clade</taxon>
        <taxon>Lecanoromycetidae</taxon>
        <taxon>Lecanorales</taxon>
        <taxon>Lecanorineae</taxon>
        <taxon>Stereocaulaceae</taxon>
        <taxon>Lepraria</taxon>
    </lineage>
</organism>
<gene>
    <name evidence="1" type="ORF">ABVK25_005184</name>
</gene>
<evidence type="ECO:0000313" key="1">
    <source>
        <dbReference type="EMBL" id="KAL2054436.1"/>
    </source>
</evidence>
<dbReference type="EMBL" id="JBHFEH010000015">
    <property type="protein sequence ID" value="KAL2054436.1"/>
    <property type="molecule type" value="Genomic_DNA"/>
</dbReference>
<name>A0ABR4BC72_9LECA</name>
<comment type="caution">
    <text evidence="1">The sequence shown here is derived from an EMBL/GenBank/DDBJ whole genome shotgun (WGS) entry which is preliminary data.</text>
</comment>
<evidence type="ECO:0000313" key="2">
    <source>
        <dbReference type="Proteomes" id="UP001590951"/>
    </source>
</evidence>
<dbReference type="Proteomes" id="UP001590951">
    <property type="component" value="Unassembled WGS sequence"/>
</dbReference>
<keyword evidence="2" id="KW-1185">Reference proteome</keyword>
<sequence length="102" mass="11280">MHSCASSACEIRLPGGKRTKHIKSQDTPRKYTFETSTIAIVMVKYFQPGELPRGDVQGTPIDVASYRNIYDMAGKIIQSCVREQGKLGWAQTGMLCHSTIST</sequence>
<reference evidence="1 2" key="1">
    <citation type="submission" date="2024-09" db="EMBL/GenBank/DDBJ databases">
        <title>Rethinking Asexuality: The Enigmatic Case of Functional Sexual Genes in Lepraria (Stereocaulaceae).</title>
        <authorList>
            <person name="Doellman M."/>
            <person name="Sun Y."/>
            <person name="Barcenas-Pena A."/>
            <person name="Lumbsch H.T."/>
            <person name="Grewe F."/>
        </authorList>
    </citation>
    <scope>NUCLEOTIDE SEQUENCE [LARGE SCALE GENOMIC DNA]</scope>
    <source>
        <strain evidence="1 2">Grewe 0041</strain>
    </source>
</reference>